<dbReference type="Proteomes" id="UP000198688">
    <property type="component" value="Chromosome I"/>
</dbReference>
<evidence type="ECO:0000313" key="2">
    <source>
        <dbReference type="Proteomes" id="UP000198688"/>
    </source>
</evidence>
<organism evidence="1 2">
    <name type="scientific">Actinoplanes derwentensis</name>
    <dbReference type="NCBI Taxonomy" id="113562"/>
    <lineage>
        <taxon>Bacteria</taxon>
        <taxon>Bacillati</taxon>
        <taxon>Actinomycetota</taxon>
        <taxon>Actinomycetes</taxon>
        <taxon>Micromonosporales</taxon>
        <taxon>Micromonosporaceae</taxon>
        <taxon>Actinoplanes</taxon>
    </lineage>
</organism>
<keyword evidence="2" id="KW-1185">Reference proteome</keyword>
<evidence type="ECO:0000313" key="1">
    <source>
        <dbReference type="EMBL" id="SDT80276.1"/>
    </source>
</evidence>
<accession>A0A1H2DDE9</accession>
<dbReference type="EMBL" id="LT629758">
    <property type="protein sequence ID" value="SDT80276.1"/>
    <property type="molecule type" value="Genomic_DNA"/>
</dbReference>
<name>A0A1H2DDE9_9ACTN</name>
<sequence length="308" mass="33714">MITAEVLVDVTDAATLRRAALDRVAEAGFVADEDRSVDQVRNAERDAVHADITAALDWVIDVDAIVIDGVGAEVIGSTVSVAEGEDEGSDAAGAGAEEMPDFAALFAVCRCGADDCEDCSGFQMTPRSAAILWAVAHLHADFAYDDVQHFGDAPVSEKDDGWAVFADYPRITWGQDAVWRRQAARAFDDLAAGLVAGRLPLATCPAEEMAMHLMLRSAQGAAADGWGIPPEKLNLLPEHDDDFDWDLAVDVLLQDEDILHLFSEQLDGIEDPESEENQRFRIGDYRPEAWFRPFQNATPRDGRRPFRR</sequence>
<proteinExistence type="predicted"/>
<gene>
    <name evidence="1" type="ORF">SAMN04489716_9135</name>
</gene>
<reference evidence="1 2" key="1">
    <citation type="submission" date="2016-10" db="EMBL/GenBank/DDBJ databases">
        <authorList>
            <person name="de Groot N.N."/>
        </authorList>
    </citation>
    <scope>NUCLEOTIDE SEQUENCE [LARGE SCALE GENOMIC DNA]</scope>
    <source>
        <strain evidence="1 2">DSM 43941</strain>
    </source>
</reference>
<dbReference type="AlphaFoldDB" id="A0A1H2DDE9"/>
<protein>
    <submittedName>
        <fullName evidence="1">Uncharacterized protein</fullName>
    </submittedName>
</protein>